<organism evidence="2 3">
    <name type="scientific">Austropuccinia psidii MF-1</name>
    <dbReference type="NCBI Taxonomy" id="1389203"/>
    <lineage>
        <taxon>Eukaryota</taxon>
        <taxon>Fungi</taxon>
        <taxon>Dikarya</taxon>
        <taxon>Basidiomycota</taxon>
        <taxon>Pucciniomycotina</taxon>
        <taxon>Pucciniomycetes</taxon>
        <taxon>Pucciniales</taxon>
        <taxon>Sphaerophragmiaceae</taxon>
        <taxon>Austropuccinia</taxon>
    </lineage>
</organism>
<accession>A0A9Q3F114</accession>
<proteinExistence type="predicted"/>
<keyword evidence="3" id="KW-1185">Reference proteome</keyword>
<dbReference type="AlphaFoldDB" id="A0A9Q3F114"/>
<evidence type="ECO:0000313" key="2">
    <source>
        <dbReference type="EMBL" id="MBW0528740.1"/>
    </source>
</evidence>
<name>A0A9Q3F114_9BASI</name>
<evidence type="ECO:0000256" key="1">
    <source>
        <dbReference type="SAM" id="MobiDB-lite"/>
    </source>
</evidence>
<dbReference type="EMBL" id="AVOT02034595">
    <property type="protein sequence ID" value="MBW0528740.1"/>
    <property type="molecule type" value="Genomic_DNA"/>
</dbReference>
<gene>
    <name evidence="2" type="ORF">O181_068455</name>
</gene>
<comment type="caution">
    <text evidence="2">The sequence shown here is derived from an EMBL/GenBank/DDBJ whole genome shotgun (WGS) entry which is preliminary data.</text>
</comment>
<sequence>MSKSNRYKSHSEGTDRNLHETVLAVLHGVKGQRLGNVSKIHQGVMNSRHNLKRFLNKEEIVRYSNRWNSTSSKPKIKKIKNWHKKKRKASKEEPPVPSASKPPARKTAQQGRKNKKKNWRIPYYPSYSIQRIKKDAMNKVFNMSSTLMEFKDKEDLRMQKPHVPKI</sequence>
<reference evidence="2" key="1">
    <citation type="submission" date="2021-03" db="EMBL/GenBank/DDBJ databases">
        <title>Draft genome sequence of rust myrtle Austropuccinia psidii MF-1, a brazilian biotype.</title>
        <authorList>
            <person name="Quecine M.C."/>
            <person name="Pachon D.M.R."/>
            <person name="Bonatelli M.L."/>
            <person name="Correr F.H."/>
            <person name="Franceschini L.M."/>
            <person name="Leite T.F."/>
            <person name="Margarido G.R.A."/>
            <person name="Almeida C.A."/>
            <person name="Ferrarezi J.A."/>
            <person name="Labate C.A."/>
        </authorList>
    </citation>
    <scope>NUCLEOTIDE SEQUENCE</scope>
    <source>
        <strain evidence="2">MF-1</strain>
    </source>
</reference>
<dbReference type="Proteomes" id="UP000765509">
    <property type="component" value="Unassembled WGS sequence"/>
</dbReference>
<feature type="compositionally biased region" description="Basic residues" evidence="1">
    <location>
        <begin position="74"/>
        <end position="89"/>
    </location>
</feature>
<feature type="region of interest" description="Disordered" evidence="1">
    <location>
        <begin position="64"/>
        <end position="120"/>
    </location>
</feature>
<protein>
    <submittedName>
        <fullName evidence="2">Uncharacterized protein</fullName>
    </submittedName>
</protein>
<evidence type="ECO:0000313" key="3">
    <source>
        <dbReference type="Proteomes" id="UP000765509"/>
    </source>
</evidence>